<dbReference type="SMART" id="SM01155">
    <property type="entry name" value="DUF1713"/>
    <property type="match status" value="1"/>
</dbReference>
<proteinExistence type="predicted"/>
<dbReference type="OrthoDB" id="6423950at2759"/>
<organism evidence="2 3">
    <name type="scientific">Eumeta variegata</name>
    <name type="common">Bagworm moth</name>
    <name type="synonym">Eumeta japonica</name>
    <dbReference type="NCBI Taxonomy" id="151549"/>
    <lineage>
        <taxon>Eukaryota</taxon>
        <taxon>Metazoa</taxon>
        <taxon>Ecdysozoa</taxon>
        <taxon>Arthropoda</taxon>
        <taxon>Hexapoda</taxon>
        <taxon>Insecta</taxon>
        <taxon>Pterygota</taxon>
        <taxon>Neoptera</taxon>
        <taxon>Endopterygota</taxon>
        <taxon>Lepidoptera</taxon>
        <taxon>Glossata</taxon>
        <taxon>Ditrysia</taxon>
        <taxon>Tineoidea</taxon>
        <taxon>Psychidae</taxon>
        <taxon>Oiketicinae</taxon>
        <taxon>Eumeta</taxon>
    </lineage>
</organism>
<protein>
    <recommendedName>
        <fullName evidence="1">Ribosomal protein mS38 C-terminal domain-containing protein</fullName>
    </recommendedName>
</protein>
<evidence type="ECO:0000259" key="1">
    <source>
        <dbReference type="SMART" id="SM01155"/>
    </source>
</evidence>
<dbReference type="Proteomes" id="UP000299102">
    <property type="component" value="Unassembled WGS sequence"/>
</dbReference>
<comment type="caution">
    <text evidence="2">The sequence shown here is derived from an EMBL/GenBank/DDBJ whole genome shotgun (WGS) entry which is preliminary data.</text>
</comment>
<sequence>MLVHIIRGLRTLNVKGVLSNAKECKLNLIKKEDTLSRFKPSFSPSSLGVDIFEPRPSADKAIKDPIAYIPIISPRSILPLIDNAWKREEIGLPTPKQEEKQAVRLIVIRRKKMKKHKRRKLMKRMKYKWAKRDLKRRQLKEKAFQAELQLMMKEAMQFSAEQYVKDKLQQANYEPLPKRWRGRRLPEFIIRQLMGLDKKINYKHTDVYKA</sequence>
<evidence type="ECO:0000313" key="2">
    <source>
        <dbReference type="EMBL" id="GBP18745.1"/>
    </source>
</evidence>
<dbReference type="InterPro" id="IPR013177">
    <property type="entry name" value="Ribosomal_mS38_C"/>
</dbReference>
<evidence type="ECO:0000313" key="3">
    <source>
        <dbReference type="Proteomes" id="UP000299102"/>
    </source>
</evidence>
<name>A0A4C1TXI1_EUMVA</name>
<dbReference type="EMBL" id="BGZK01000100">
    <property type="protein sequence ID" value="GBP18745.1"/>
    <property type="molecule type" value="Genomic_DNA"/>
</dbReference>
<dbReference type="AlphaFoldDB" id="A0A4C1TXI1"/>
<gene>
    <name evidence="2" type="ORF">EVAR_8572_1</name>
</gene>
<feature type="domain" description="Ribosomal protein mS38 C-terminal" evidence="1">
    <location>
        <begin position="101"/>
        <end position="134"/>
    </location>
</feature>
<accession>A0A4C1TXI1</accession>
<dbReference type="STRING" id="151549.A0A4C1TXI1"/>
<keyword evidence="3" id="KW-1185">Reference proteome</keyword>
<reference evidence="2 3" key="1">
    <citation type="journal article" date="2019" name="Commun. Biol.">
        <title>The bagworm genome reveals a unique fibroin gene that provides high tensile strength.</title>
        <authorList>
            <person name="Kono N."/>
            <person name="Nakamura H."/>
            <person name="Ohtoshi R."/>
            <person name="Tomita M."/>
            <person name="Numata K."/>
            <person name="Arakawa K."/>
        </authorList>
    </citation>
    <scope>NUCLEOTIDE SEQUENCE [LARGE SCALE GENOMIC DNA]</scope>
</reference>